<dbReference type="PANTHER" id="PTHR43798">
    <property type="entry name" value="MONOACYLGLYCEROL LIPASE"/>
    <property type="match status" value="1"/>
</dbReference>
<accession>A0ABV9PX45</accession>
<comment type="caution">
    <text evidence="2">The sequence shown here is derived from an EMBL/GenBank/DDBJ whole genome shotgun (WGS) entry which is preliminary data.</text>
</comment>
<dbReference type="EMBL" id="JBHSHC010000010">
    <property type="protein sequence ID" value="MFC4766018.1"/>
    <property type="molecule type" value="Genomic_DNA"/>
</dbReference>
<dbReference type="Proteomes" id="UP001596002">
    <property type="component" value="Unassembled WGS sequence"/>
</dbReference>
<sequence>MPFVKAGDIQIHYQEKGNGPEAILFIHGNIGSWRWWEKVMDLLTEEYRSFALDSRGCGFTDKPETGHSIRQFADDVEAFAQALNINQFTLVGHSLGGGTAMQYAIAYPHRVKRLILLDPVPAEGLVIPEEFHPLFKQWQEDKESLKEALKGTAPTYSYNEFFDQLVEEAFTASKQVFEGNIKALAEMDVSGHLREITAPALVIWGELDNWSPLDGIQRIHQAIPGSRLEVVPGVGHSLNVENPKRFVDLVTDFCKTTQ</sequence>
<dbReference type="GO" id="GO:0016787">
    <property type="term" value="F:hydrolase activity"/>
    <property type="evidence" value="ECO:0007669"/>
    <property type="project" value="UniProtKB-KW"/>
</dbReference>
<organism evidence="2 3">
    <name type="scientific">Effusibacillus consociatus</name>
    <dbReference type="NCBI Taxonomy" id="1117041"/>
    <lineage>
        <taxon>Bacteria</taxon>
        <taxon>Bacillati</taxon>
        <taxon>Bacillota</taxon>
        <taxon>Bacilli</taxon>
        <taxon>Bacillales</taxon>
        <taxon>Alicyclobacillaceae</taxon>
        <taxon>Effusibacillus</taxon>
    </lineage>
</organism>
<evidence type="ECO:0000313" key="3">
    <source>
        <dbReference type="Proteomes" id="UP001596002"/>
    </source>
</evidence>
<dbReference type="RefSeq" id="WP_380023667.1">
    <property type="nucleotide sequence ID" value="NZ_JBHSHC010000010.1"/>
</dbReference>
<dbReference type="PRINTS" id="PR00111">
    <property type="entry name" value="ABHYDROLASE"/>
</dbReference>
<keyword evidence="2" id="KW-0378">Hydrolase</keyword>
<evidence type="ECO:0000313" key="2">
    <source>
        <dbReference type="EMBL" id="MFC4766018.1"/>
    </source>
</evidence>
<keyword evidence="3" id="KW-1185">Reference proteome</keyword>
<dbReference type="InterPro" id="IPR000073">
    <property type="entry name" value="AB_hydrolase_1"/>
</dbReference>
<dbReference type="Gene3D" id="3.40.50.1820">
    <property type="entry name" value="alpha/beta hydrolase"/>
    <property type="match status" value="1"/>
</dbReference>
<dbReference type="InterPro" id="IPR050266">
    <property type="entry name" value="AB_hydrolase_sf"/>
</dbReference>
<protein>
    <submittedName>
        <fullName evidence="2">Alpha/beta fold hydrolase</fullName>
    </submittedName>
</protein>
<evidence type="ECO:0000259" key="1">
    <source>
        <dbReference type="Pfam" id="PF00561"/>
    </source>
</evidence>
<dbReference type="SUPFAM" id="SSF53474">
    <property type="entry name" value="alpha/beta-Hydrolases"/>
    <property type="match status" value="1"/>
</dbReference>
<feature type="domain" description="AB hydrolase-1" evidence="1">
    <location>
        <begin position="167"/>
        <end position="243"/>
    </location>
</feature>
<dbReference type="PANTHER" id="PTHR43798:SF33">
    <property type="entry name" value="HYDROLASE, PUTATIVE (AFU_ORTHOLOGUE AFUA_2G14860)-RELATED"/>
    <property type="match status" value="1"/>
</dbReference>
<name>A0ABV9PX45_9BACL</name>
<dbReference type="Pfam" id="PF00561">
    <property type="entry name" value="Abhydrolase_1"/>
    <property type="match status" value="2"/>
</dbReference>
<proteinExistence type="predicted"/>
<dbReference type="InterPro" id="IPR029058">
    <property type="entry name" value="AB_hydrolase_fold"/>
</dbReference>
<reference evidence="3" key="1">
    <citation type="journal article" date="2019" name="Int. J. Syst. Evol. Microbiol.">
        <title>The Global Catalogue of Microorganisms (GCM) 10K type strain sequencing project: providing services to taxonomists for standard genome sequencing and annotation.</title>
        <authorList>
            <consortium name="The Broad Institute Genomics Platform"/>
            <consortium name="The Broad Institute Genome Sequencing Center for Infectious Disease"/>
            <person name="Wu L."/>
            <person name="Ma J."/>
        </authorList>
    </citation>
    <scope>NUCLEOTIDE SEQUENCE [LARGE SCALE GENOMIC DNA]</scope>
    <source>
        <strain evidence="3">WYCCWR 12678</strain>
    </source>
</reference>
<gene>
    <name evidence="2" type="ORF">ACFO8Q_01190</name>
</gene>
<feature type="domain" description="AB hydrolase-1" evidence="1">
    <location>
        <begin position="22"/>
        <end position="144"/>
    </location>
</feature>